<dbReference type="GO" id="GO:0008289">
    <property type="term" value="F:lipid binding"/>
    <property type="evidence" value="ECO:0007669"/>
    <property type="project" value="TreeGrafter"/>
</dbReference>
<evidence type="ECO:0000256" key="5">
    <source>
        <dbReference type="ARBA" id="ARBA00013278"/>
    </source>
</evidence>
<sequence>MRRRMRREPRSSFPFPTLLFFRRRRRRPPLDLRTRRRARESQAQVRCSRSCIAENCESVGIRYGKYCGVGWSGCPGEKPCDDLDACCKQHDECVEKKGLMSVRCHEKFKNCIRRVKKSGKSGFSYECPYEIAMPTMIQGMDMAILFSQLGSHNAEL</sequence>
<evidence type="ECO:0000256" key="10">
    <source>
        <dbReference type="ARBA" id="ARBA00022837"/>
    </source>
</evidence>
<keyword evidence="9" id="KW-0378">Hydrolase</keyword>
<dbReference type="InterPro" id="IPR001211">
    <property type="entry name" value="PLA2"/>
</dbReference>
<dbReference type="GO" id="GO:0005509">
    <property type="term" value="F:calcium ion binding"/>
    <property type="evidence" value="ECO:0007669"/>
    <property type="project" value="InterPro"/>
</dbReference>
<dbReference type="PANTHER" id="PTHR11716">
    <property type="entry name" value="PHOSPHOLIPASE A2 FAMILY MEMBER"/>
    <property type="match status" value="1"/>
</dbReference>
<gene>
    <name evidence="15" type="ORF">CB5_LOCUS4396</name>
</gene>
<dbReference type="PANTHER" id="PTHR11716:SF99">
    <property type="entry name" value="PHOSPHOLIPASE A2-DELTA-RELATED"/>
    <property type="match status" value="1"/>
</dbReference>
<dbReference type="GO" id="GO:0006644">
    <property type="term" value="P:phospholipid metabolic process"/>
    <property type="evidence" value="ECO:0007669"/>
    <property type="project" value="InterPro"/>
</dbReference>
<keyword evidence="12" id="KW-0443">Lipid metabolism</keyword>
<keyword evidence="13" id="KW-1015">Disulfide bond</keyword>
<reference evidence="15" key="1">
    <citation type="submission" date="2020-07" db="EMBL/GenBank/DDBJ databases">
        <authorList>
            <person name="Lin J."/>
        </authorList>
    </citation>
    <scope>NUCLEOTIDE SEQUENCE</scope>
</reference>
<dbReference type="GO" id="GO:0009555">
    <property type="term" value="P:pollen development"/>
    <property type="evidence" value="ECO:0007669"/>
    <property type="project" value="TreeGrafter"/>
</dbReference>
<dbReference type="PROSITE" id="PS00118">
    <property type="entry name" value="PA2_HIS"/>
    <property type="match status" value="1"/>
</dbReference>
<evidence type="ECO:0000313" key="15">
    <source>
        <dbReference type="EMBL" id="CAD1821185.1"/>
    </source>
</evidence>
<keyword evidence="6" id="KW-0964">Secreted</keyword>
<comment type="cofactor">
    <cofactor evidence="2">
        <name>Ca(2+)</name>
        <dbReference type="ChEBI" id="CHEBI:29108"/>
    </cofactor>
</comment>
<name>A0A6V7NRJ3_ANACO</name>
<organism evidence="15">
    <name type="scientific">Ananas comosus var. bracteatus</name>
    <name type="common">red pineapple</name>
    <dbReference type="NCBI Taxonomy" id="296719"/>
    <lineage>
        <taxon>Eukaryota</taxon>
        <taxon>Viridiplantae</taxon>
        <taxon>Streptophyta</taxon>
        <taxon>Embryophyta</taxon>
        <taxon>Tracheophyta</taxon>
        <taxon>Spermatophyta</taxon>
        <taxon>Magnoliopsida</taxon>
        <taxon>Liliopsida</taxon>
        <taxon>Poales</taxon>
        <taxon>Bromeliaceae</taxon>
        <taxon>Bromelioideae</taxon>
        <taxon>Ananas</taxon>
    </lineage>
</organism>
<evidence type="ECO:0000256" key="6">
    <source>
        <dbReference type="ARBA" id="ARBA00022525"/>
    </source>
</evidence>
<evidence type="ECO:0000256" key="2">
    <source>
        <dbReference type="ARBA" id="ARBA00001913"/>
    </source>
</evidence>
<dbReference type="FunFam" id="1.20.90.10:FF:000005">
    <property type="entry name" value="Secretory phospholipase A2"/>
    <property type="match status" value="1"/>
</dbReference>
<dbReference type="GO" id="GO:0050482">
    <property type="term" value="P:arachidonate secretion"/>
    <property type="evidence" value="ECO:0007669"/>
    <property type="project" value="InterPro"/>
</dbReference>
<evidence type="ECO:0000256" key="3">
    <source>
        <dbReference type="ARBA" id="ARBA00004613"/>
    </source>
</evidence>
<keyword evidence="10" id="KW-0106">Calcium</keyword>
<proteinExistence type="inferred from homology"/>
<dbReference type="GO" id="GO:0005576">
    <property type="term" value="C:extracellular region"/>
    <property type="evidence" value="ECO:0007669"/>
    <property type="project" value="UniProtKB-SubCell"/>
</dbReference>
<dbReference type="InterPro" id="IPR036444">
    <property type="entry name" value="PLipase_A2_dom_sf"/>
</dbReference>
<accession>A0A6V7NRJ3</accession>
<dbReference type="EMBL" id="LR862141">
    <property type="protein sequence ID" value="CAD1821185.1"/>
    <property type="molecule type" value="Genomic_DNA"/>
</dbReference>
<evidence type="ECO:0000256" key="7">
    <source>
        <dbReference type="ARBA" id="ARBA00022723"/>
    </source>
</evidence>
<evidence type="ECO:0000256" key="4">
    <source>
        <dbReference type="ARBA" id="ARBA00007056"/>
    </source>
</evidence>
<keyword evidence="11" id="KW-0442">Lipid degradation</keyword>
<dbReference type="AlphaFoldDB" id="A0A6V7NRJ3"/>
<evidence type="ECO:0000256" key="12">
    <source>
        <dbReference type="ARBA" id="ARBA00023098"/>
    </source>
</evidence>
<dbReference type="GO" id="GO:0004623">
    <property type="term" value="F:phospholipase A2 activity"/>
    <property type="evidence" value="ECO:0007669"/>
    <property type="project" value="UniProtKB-EC"/>
</dbReference>
<dbReference type="CDD" id="cd04706">
    <property type="entry name" value="PLA2_plant"/>
    <property type="match status" value="1"/>
</dbReference>
<comment type="catalytic activity">
    <reaction evidence="1">
        <text>a 1,2-diacyl-sn-glycero-3-phosphocholine + H2O = a 1-acyl-sn-glycero-3-phosphocholine + a fatty acid + H(+)</text>
        <dbReference type="Rhea" id="RHEA:15801"/>
        <dbReference type="ChEBI" id="CHEBI:15377"/>
        <dbReference type="ChEBI" id="CHEBI:15378"/>
        <dbReference type="ChEBI" id="CHEBI:28868"/>
        <dbReference type="ChEBI" id="CHEBI:57643"/>
        <dbReference type="ChEBI" id="CHEBI:58168"/>
        <dbReference type="EC" id="3.1.1.4"/>
    </reaction>
</comment>
<protein>
    <recommendedName>
        <fullName evidence="5">phospholipase A2</fullName>
        <ecNumber evidence="5">3.1.1.4</ecNumber>
    </recommendedName>
</protein>
<dbReference type="SUPFAM" id="SSF48619">
    <property type="entry name" value="Phospholipase A2, PLA2"/>
    <property type="match status" value="1"/>
</dbReference>
<keyword evidence="8" id="KW-0732">Signal</keyword>
<evidence type="ECO:0000256" key="11">
    <source>
        <dbReference type="ARBA" id="ARBA00022963"/>
    </source>
</evidence>
<keyword evidence="7" id="KW-0479">Metal-binding</keyword>
<evidence type="ECO:0000256" key="1">
    <source>
        <dbReference type="ARBA" id="ARBA00001604"/>
    </source>
</evidence>
<evidence type="ECO:0000256" key="13">
    <source>
        <dbReference type="ARBA" id="ARBA00023157"/>
    </source>
</evidence>
<evidence type="ECO:0000256" key="8">
    <source>
        <dbReference type="ARBA" id="ARBA00022729"/>
    </source>
</evidence>
<dbReference type="InterPro" id="IPR033113">
    <property type="entry name" value="PLA2_histidine"/>
</dbReference>
<dbReference type="EC" id="3.1.1.4" evidence="5"/>
<comment type="subcellular location">
    <subcellularLocation>
        <location evidence="3">Secreted</location>
    </subcellularLocation>
</comment>
<dbReference type="GO" id="GO:0009846">
    <property type="term" value="P:pollen germination"/>
    <property type="evidence" value="ECO:0007669"/>
    <property type="project" value="TreeGrafter"/>
</dbReference>
<dbReference type="GO" id="GO:0009860">
    <property type="term" value="P:pollen tube growth"/>
    <property type="evidence" value="ECO:0007669"/>
    <property type="project" value="TreeGrafter"/>
</dbReference>
<evidence type="ECO:0000256" key="9">
    <source>
        <dbReference type="ARBA" id="ARBA00022801"/>
    </source>
</evidence>
<dbReference type="GO" id="GO:0016042">
    <property type="term" value="P:lipid catabolic process"/>
    <property type="evidence" value="ECO:0007669"/>
    <property type="project" value="UniProtKB-KW"/>
</dbReference>
<dbReference type="Gene3D" id="1.20.90.10">
    <property type="entry name" value="Phospholipase A2 domain"/>
    <property type="match status" value="1"/>
</dbReference>
<comment type="function">
    <text evidence="14">PA2 catalyzes the calcium-dependent hydrolysis of the 2-acyl groups in 3-sn-phosphoglycerides. Releases lysophospholipids (LPLs) and free fatty acids (FFAs) from membrane phospholipids in response to hormones and other external stimuli.</text>
</comment>
<evidence type="ECO:0000256" key="14">
    <source>
        <dbReference type="ARBA" id="ARBA00059871"/>
    </source>
</evidence>
<comment type="similarity">
    <text evidence="4">Belongs to the phospholipase A2 family.</text>
</comment>